<feature type="region of interest" description="Disordered" evidence="1">
    <location>
        <begin position="373"/>
        <end position="413"/>
    </location>
</feature>
<reference evidence="3" key="1">
    <citation type="submission" date="2016-03" db="EMBL/GenBank/DDBJ databases">
        <authorList>
            <person name="Ploux O."/>
        </authorList>
    </citation>
    <scope>NUCLEOTIDE SEQUENCE [LARGE SCALE GENOMIC DNA]</scope>
    <source>
        <strain evidence="3">UK7</strain>
    </source>
</reference>
<feature type="region of interest" description="Disordered" evidence="1">
    <location>
        <begin position="495"/>
        <end position="605"/>
    </location>
</feature>
<evidence type="ECO:0000313" key="3">
    <source>
        <dbReference type="Proteomes" id="UP000178129"/>
    </source>
</evidence>
<feature type="compositionally biased region" description="Basic and acidic residues" evidence="1">
    <location>
        <begin position="748"/>
        <end position="758"/>
    </location>
</feature>
<feature type="compositionally biased region" description="Basic and acidic residues" evidence="1">
    <location>
        <begin position="278"/>
        <end position="290"/>
    </location>
</feature>
<feature type="region of interest" description="Disordered" evidence="1">
    <location>
        <begin position="426"/>
        <end position="483"/>
    </location>
</feature>
<dbReference type="Proteomes" id="UP000178129">
    <property type="component" value="Unassembled WGS sequence"/>
</dbReference>
<keyword evidence="3" id="KW-1185">Reference proteome</keyword>
<feature type="compositionally biased region" description="Basic and acidic residues" evidence="1">
    <location>
        <begin position="224"/>
        <end position="241"/>
    </location>
</feature>
<feature type="compositionally biased region" description="Basic residues" evidence="1">
    <location>
        <begin position="567"/>
        <end position="576"/>
    </location>
</feature>
<feature type="compositionally biased region" description="Basic and acidic residues" evidence="1">
    <location>
        <begin position="118"/>
        <end position="134"/>
    </location>
</feature>
<feature type="compositionally biased region" description="Basic and acidic residues" evidence="1">
    <location>
        <begin position="55"/>
        <end position="76"/>
    </location>
</feature>
<feature type="region of interest" description="Disordered" evidence="1">
    <location>
        <begin position="263"/>
        <end position="308"/>
    </location>
</feature>
<feature type="compositionally biased region" description="Basic and acidic residues" evidence="1">
    <location>
        <begin position="535"/>
        <end position="555"/>
    </location>
</feature>
<feature type="region of interest" description="Disordered" evidence="1">
    <location>
        <begin position="695"/>
        <end position="777"/>
    </location>
</feature>
<gene>
    <name evidence="2" type="ORF">RCO7_01349</name>
</gene>
<evidence type="ECO:0000313" key="2">
    <source>
        <dbReference type="EMBL" id="CZS90966.1"/>
    </source>
</evidence>
<name>A0A1E1JYL8_9HELO</name>
<proteinExistence type="predicted"/>
<feature type="compositionally biased region" description="Basic and acidic residues" evidence="1">
    <location>
        <begin position="21"/>
        <end position="32"/>
    </location>
</feature>
<sequence>MSTYDSYDRQDDRRRSHRHRDPRDDREPRYVETQETYVRSPVSVPEPPYAVRTTDVIRRPAREDSDLSIEEVRRDFPPPGAATYTQRTMVRDDRYGPPVRSRSAERGSHYGGGGAYLDPRRSHNDLDNRRRDTRGTYIEQEFKPRRRSLSRNQKIIAAVGGAALAVGGKELWDRKQADGRPVSRNPLQSAAVGAAGAFAAYEGAELYAKHGGKAEEKVKTYVAHQGRDGHVEEYSDEETVRPKSKSRRKSIVEGALGLAGIGAAAKATGGSRGGRSRRGSDSDDSRDRSRGGRGHSPEGPAKYQQAAKAALLAGAAEAFRVRNEPGGWAGDKGKRILTAAIGAGGIDAAADRDPDRKSKRHILEAVVGGLAGNRLINGSRSNIEDDGRSVRSRSRSRSRSRGPGGGASTGPLAALATAGLGALASKKLLDRSRSRSRGPSKSQRGSSRRRRDSPDSYDSRSPSPRRGDKKDRHKRSKSVTDYARNGLAALGIGGAAAAAGSGRHRDRDEVVEETSVRRSSRRGGGSDDGYSGSRRSRDYGYTDSRDPYGDSRYAESRSSNVGSRSGGGRRKKGKDHRNREIAEGRRDASDSESSLGSSSGDDKRIKKMKGKQLLTAGLATVATIHAAHNVYQSMEKRDARQKAVAEGDMTPEEARKLKAKAALQDVASVGIAALGIKGAFSEIKEANEMRHECKELREMKEERHKKRVERLQYGGSPRGSPRQSDSGQVARRRPEQREQRYAPSNASRYDDYGPRYVDDNPYSASLPAPPVGYDRRG</sequence>
<feature type="compositionally biased region" description="Basic residues" evidence="1">
    <location>
        <begin position="390"/>
        <end position="400"/>
    </location>
</feature>
<feature type="compositionally biased region" description="Basic and acidic residues" evidence="1">
    <location>
        <begin position="1"/>
        <end position="14"/>
    </location>
</feature>
<feature type="region of interest" description="Disordered" evidence="1">
    <location>
        <begin position="1"/>
        <end position="135"/>
    </location>
</feature>
<accession>A0A1E1JYL8</accession>
<comment type="caution">
    <text evidence="2">The sequence shown here is derived from an EMBL/GenBank/DDBJ whole genome shotgun (WGS) entry which is preliminary data.</text>
</comment>
<feature type="compositionally biased region" description="Basic and acidic residues" evidence="1">
    <location>
        <begin position="577"/>
        <end position="589"/>
    </location>
</feature>
<dbReference type="STRING" id="914237.A0A1E1JYL8"/>
<dbReference type="AlphaFoldDB" id="A0A1E1JYL8"/>
<organism evidence="2 3">
    <name type="scientific">Rhynchosporium graminicola</name>
    <dbReference type="NCBI Taxonomy" id="2792576"/>
    <lineage>
        <taxon>Eukaryota</taxon>
        <taxon>Fungi</taxon>
        <taxon>Dikarya</taxon>
        <taxon>Ascomycota</taxon>
        <taxon>Pezizomycotina</taxon>
        <taxon>Leotiomycetes</taxon>
        <taxon>Helotiales</taxon>
        <taxon>Ploettnerulaceae</taxon>
        <taxon>Rhynchosporium</taxon>
    </lineage>
</organism>
<dbReference type="InParanoid" id="A0A1E1JYL8"/>
<evidence type="ECO:0000256" key="1">
    <source>
        <dbReference type="SAM" id="MobiDB-lite"/>
    </source>
</evidence>
<dbReference type="EMBL" id="FJUW01000004">
    <property type="protein sequence ID" value="CZS90966.1"/>
    <property type="molecule type" value="Genomic_DNA"/>
</dbReference>
<protein>
    <recommendedName>
        <fullName evidence="4">DUF3824 domain-containing protein</fullName>
    </recommendedName>
</protein>
<feature type="region of interest" description="Disordered" evidence="1">
    <location>
        <begin position="224"/>
        <end position="251"/>
    </location>
</feature>
<evidence type="ECO:0008006" key="4">
    <source>
        <dbReference type="Google" id="ProtNLM"/>
    </source>
</evidence>